<accession>A0A0C3B0K2</accession>
<protein>
    <submittedName>
        <fullName evidence="2">Uncharacterized protein</fullName>
    </submittedName>
</protein>
<feature type="region of interest" description="Disordered" evidence="1">
    <location>
        <begin position="496"/>
        <end position="516"/>
    </location>
</feature>
<feature type="region of interest" description="Disordered" evidence="1">
    <location>
        <begin position="348"/>
        <end position="386"/>
    </location>
</feature>
<keyword evidence="3" id="KW-1185">Reference proteome</keyword>
<dbReference type="OrthoDB" id="3331351at2759"/>
<reference evidence="2 3" key="1">
    <citation type="submission" date="2014-04" db="EMBL/GenBank/DDBJ databases">
        <authorList>
            <consortium name="DOE Joint Genome Institute"/>
            <person name="Kuo A."/>
            <person name="Zuccaro A."/>
            <person name="Kohler A."/>
            <person name="Nagy L.G."/>
            <person name="Floudas D."/>
            <person name="Copeland A."/>
            <person name="Barry K.W."/>
            <person name="Cichocki N."/>
            <person name="Veneault-Fourrey C."/>
            <person name="LaButti K."/>
            <person name="Lindquist E.A."/>
            <person name="Lipzen A."/>
            <person name="Lundell T."/>
            <person name="Morin E."/>
            <person name="Murat C."/>
            <person name="Sun H."/>
            <person name="Tunlid A."/>
            <person name="Henrissat B."/>
            <person name="Grigoriev I.V."/>
            <person name="Hibbett D.S."/>
            <person name="Martin F."/>
            <person name="Nordberg H.P."/>
            <person name="Cantor M.N."/>
            <person name="Hua S.X."/>
        </authorList>
    </citation>
    <scope>NUCLEOTIDE SEQUENCE [LARGE SCALE GENOMIC DNA]</scope>
    <source>
        <strain evidence="2 3">MAFF 305830</strain>
    </source>
</reference>
<gene>
    <name evidence="2" type="ORF">M408DRAFT_328325</name>
</gene>
<dbReference type="HOGENOM" id="CLU_418068_0_0_1"/>
<sequence>MEMDPAEDGFARDRAALDNRRAVQVVIYGRTRTLDPHRIWVNERSTFGDVLGEISTLDPTLEFVVLQAFWGPTPYWTEANPGTLIEPTCQMLYTIAKQRNTRYIIGVVRTSSSDYPIVLFEPDNGRALTVSEVIIQEYPELAGHIRNISSFSTDLNLIGAECDYDALKKSQPLTPPVIVVTTHEPSEDFLSDSPEWPIPPHFQAPHAYCNELLRQAYDLDSFALQTIHLSNALLHIILSTAQVAIPVLFNTQNDIETRIEENDSCADLLRLSLFLSRELNRHLFTLERIIGSIQEEDLDYAEIQDNITALFDSLCGELPGAVNVRHSNESFRKLAIYDRDDQFDDFPPESVARGLGFQSEKTQGKRRADDIAYESSSSDGYSSGNSTPVYASNITVPSDNAWPRGRYRSALVGSNSNSPSHIDKKKTYPGQTSYQKPAIMELDTSEPVPVTDMSMVFEIEKEKGGPLQQPRSPHLLSSTPRIPPIDVLGLEGHSLSRTPGQRVDGDRPAPASVPMPSVLASDTQVIKKAYQDIVSDPEYLRKELSKEQCDAMSVTSKELGYICPFFKGAVPCQKNERRLDRFKWHLHDHMGIKPYECPGRYSTEPCFRTFHSRTALDRHVESKNLVTCECGLQLLKKNIARHRRTCNAVKKMDIGN</sequence>
<name>A0A0C3B0K2_SERVB</name>
<feature type="region of interest" description="Disordered" evidence="1">
    <location>
        <begin position="411"/>
        <end position="430"/>
    </location>
</feature>
<feature type="compositionally biased region" description="Low complexity" evidence="1">
    <location>
        <begin position="375"/>
        <end position="386"/>
    </location>
</feature>
<reference evidence="3" key="2">
    <citation type="submission" date="2015-01" db="EMBL/GenBank/DDBJ databases">
        <title>Evolutionary Origins and Diversification of the Mycorrhizal Mutualists.</title>
        <authorList>
            <consortium name="DOE Joint Genome Institute"/>
            <consortium name="Mycorrhizal Genomics Consortium"/>
            <person name="Kohler A."/>
            <person name="Kuo A."/>
            <person name="Nagy L.G."/>
            <person name="Floudas D."/>
            <person name="Copeland A."/>
            <person name="Barry K.W."/>
            <person name="Cichocki N."/>
            <person name="Veneault-Fourrey C."/>
            <person name="LaButti K."/>
            <person name="Lindquist E.A."/>
            <person name="Lipzen A."/>
            <person name="Lundell T."/>
            <person name="Morin E."/>
            <person name="Murat C."/>
            <person name="Riley R."/>
            <person name="Ohm R."/>
            <person name="Sun H."/>
            <person name="Tunlid A."/>
            <person name="Henrissat B."/>
            <person name="Grigoriev I.V."/>
            <person name="Hibbett D.S."/>
            <person name="Martin F."/>
        </authorList>
    </citation>
    <scope>NUCLEOTIDE SEQUENCE [LARGE SCALE GENOMIC DNA]</scope>
    <source>
        <strain evidence="3">MAFF 305830</strain>
    </source>
</reference>
<evidence type="ECO:0000313" key="2">
    <source>
        <dbReference type="EMBL" id="KIM30290.1"/>
    </source>
</evidence>
<organism evidence="2 3">
    <name type="scientific">Serendipita vermifera MAFF 305830</name>
    <dbReference type="NCBI Taxonomy" id="933852"/>
    <lineage>
        <taxon>Eukaryota</taxon>
        <taxon>Fungi</taxon>
        <taxon>Dikarya</taxon>
        <taxon>Basidiomycota</taxon>
        <taxon>Agaricomycotina</taxon>
        <taxon>Agaricomycetes</taxon>
        <taxon>Sebacinales</taxon>
        <taxon>Serendipitaceae</taxon>
        <taxon>Serendipita</taxon>
    </lineage>
</organism>
<evidence type="ECO:0000313" key="3">
    <source>
        <dbReference type="Proteomes" id="UP000054097"/>
    </source>
</evidence>
<proteinExistence type="predicted"/>
<evidence type="ECO:0000256" key="1">
    <source>
        <dbReference type="SAM" id="MobiDB-lite"/>
    </source>
</evidence>
<dbReference type="AlphaFoldDB" id="A0A0C3B0K2"/>
<dbReference type="EMBL" id="KN824285">
    <property type="protein sequence ID" value="KIM30290.1"/>
    <property type="molecule type" value="Genomic_DNA"/>
</dbReference>
<dbReference type="Proteomes" id="UP000054097">
    <property type="component" value="Unassembled WGS sequence"/>
</dbReference>